<organism evidence="2 3">
    <name type="scientific">Paenibacillus lycopersici</name>
    <dbReference type="NCBI Taxonomy" id="2704462"/>
    <lineage>
        <taxon>Bacteria</taxon>
        <taxon>Bacillati</taxon>
        <taxon>Bacillota</taxon>
        <taxon>Bacilli</taxon>
        <taxon>Bacillales</taxon>
        <taxon>Paenibacillaceae</taxon>
        <taxon>Paenibacillus</taxon>
    </lineage>
</organism>
<dbReference type="Proteomes" id="UP000476064">
    <property type="component" value="Chromosome"/>
</dbReference>
<keyword evidence="3" id="KW-1185">Reference proteome</keyword>
<gene>
    <name evidence="2" type="ORF">GXP70_25835</name>
</gene>
<dbReference type="KEGG" id="plyc:GXP70_25835"/>
<feature type="region of interest" description="Disordered" evidence="1">
    <location>
        <begin position="109"/>
        <end position="132"/>
    </location>
</feature>
<name>A0A6C0G0T0_9BACL</name>
<evidence type="ECO:0000256" key="1">
    <source>
        <dbReference type="SAM" id="MobiDB-lite"/>
    </source>
</evidence>
<dbReference type="EMBL" id="CP048209">
    <property type="protein sequence ID" value="QHT63048.1"/>
    <property type="molecule type" value="Genomic_DNA"/>
</dbReference>
<evidence type="ECO:0000313" key="3">
    <source>
        <dbReference type="Proteomes" id="UP000476064"/>
    </source>
</evidence>
<evidence type="ECO:0000313" key="2">
    <source>
        <dbReference type="EMBL" id="QHT63048.1"/>
    </source>
</evidence>
<protein>
    <submittedName>
        <fullName evidence="2">Uncharacterized protein</fullName>
    </submittedName>
</protein>
<dbReference type="AlphaFoldDB" id="A0A6C0G0T0"/>
<proteinExistence type="predicted"/>
<accession>A0A6C0G0T0</accession>
<sequence length="132" mass="15284">MIQRLQQQRRDGIIRLQEERRLQLPGEADDFVQRYCIVILPAALELRLQRQPQIADAAETVRLLRRRTLVRLRRNVGLLHHDDVRVHVRPRDQQPAQPFGLLGQLLPRDRDAGHREGNGNMQQLVTGGLNLA</sequence>
<reference evidence="2 3" key="1">
    <citation type="submission" date="2020-01" db="EMBL/GenBank/DDBJ databases">
        <title>Paenibacillus sp. nov., isolated from tomato rhizosphere.</title>
        <authorList>
            <person name="Weon H.-Y."/>
            <person name="Lee S.A."/>
        </authorList>
    </citation>
    <scope>NUCLEOTIDE SEQUENCE [LARGE SCALE GENOMIC DNA]</scope>
    <source>
        <strain evidence="2 3">12200R-189</strain>
    </source>
</reference>
<dbReference type="RefSeq" id="WP_162359478.1">
    <property type="nucleotide sequence ID" value="NZ_CP048209.1"/>
</dbReference>